<gene>
    <name evidence="2" type="ORF">IDM49_00205</name>
</gene>
<reference evidence="2 3" key="1">
    <citation type="submission" date="2020-09" db="EMBL/GenBank/DDBJ databases">
        <title>Investigation of environmental microbes.</title>
        <authorList>
            <person name="Ou Y."/>
            <person name="Kang Q."/>
        </authorList>
    </citation>
    <scope>NUCLEOTIDE SEQUENCE [LARGE SCALE GENOMIC DNA]</scope>
    <source>
        <strain evidence="2 3">KJZ-14</strain>
    </source>
</reference>
<keyword evidence="1" id="KW-0472">Membrane</keyword>
<dbReference type="GeneID" id="96622644"/>
<dbReference type="KEGG" id="rter:IDM49_00205"/>
<evidence type="ECO:0000256" key="1">
    <source>
        <dbReference type="SAM" id="Phobius"/>
    </source>
</evidence>
<dbReference type="RefSeq" id="WP_190724598.1">
    <property type="nucleotide sequence ID" value="NZ_CP061539.1"/>
</dbReference>
<sequence length="233" mass="26306">MTAPQPPQPTAPLNEFLAAQKKLKKRYRSPILNVLLAVITLILTIDIGGTAYVLWESSNIEKKQDALRSLSSGSPTAEFWDSPWAKSEIQDQKVRLVASEQASKDLPGFAAYLSDKMAHLHPGSLVSIVIEDSELFIDPSYHRALYFDSNDWLTMLEATTAEGVNFAELATPNLYDYQEFWFTLYIDETTDARMSEDAFSVTINNVTHQKPKGVYKLQTATRSTRSKEYAWNM</sequence>
<feature type="transmembrane region" description="Helical" evidence="1">
    <location>
        <begin position="31"/>
        <end position="55"/>
    </location>
</feature>
<evidence type="ECO:0000313" key="3">
    <source>
        <dbReference type="Proteomes" id="UP000516404"/>
    </source>
</evidence>
<organism evidence="2 3">
    <name type="scientific">Rothia terrae</name>
    <dbReference type="NCBI Taxonomy" id="396015"/>
    <lineage>
        <taxon>Bacteria</taxon>
        <taxon>Bacillati</taxon>
        <taxon>Actinomycetota</taxon>
        <taxon>Actinomycetes</taxon>
        <taxon>Micrococcales</taxon>
        <taxon>Micrococcaceae</taxon>
        <taxon>Rothia</taxon>
    </lineage>
</organism>
<dbReference type="AlphaFoldDB" id="A0A7H2BDN3"/>
<keyword evidence="3" id="KW-1185">Reference proteome</keyword>
<proteinExistence type="predicted"/>
<keyword evidence="1" id="KW-0812">Transmembrane</keyword>
<keyword evidence="1" id="KW-1133">Transmembrane helix</keyword>
<evidence type="ECO:0000313" key="2">
    <source>
        <dbReference type="EMBL" id="QNV37779.1"/>
    </source>
</evidence>
<dbReference type="EMBL" id="CP061539">
    <property type="protein sequence ID" value="QNV37779.1"/>
    <property type="molecule type" value="Genomic_DNA"/>
</dbReference>
<dbReference type="Proteomes" id="UP000516404">
    <property type="component" value="Chromosome"/>
</dbReference>
<name>A0A7H2BDN3_9MICC</name>
<accession>A0A7H2BDN3</accession>
<protein>
    <submittedName>
        <fullName evidence="2">Uncharacterized protein</fullName>
    </submittedName>
</protein>